<name>A0ABN8NXZ1_9CNID</name>
<evidence type="ECO:0000256" key="1">
    <source>
        <dbReference type="SAM" id="MobiDB-lite"/>
    </source>
</evidence>
<organism evidence="2 3">
    <name type="scientific">Porites lobata</name>
    <dbReference type="NCBI Taxonomy" id="104759"/>
    <lineage>
        <taxon>Eukaryota</taxon>
        <taxon>Metazoa</taxon>
        <taxon>Cnidaria</taxon>
        <taxon>Anthozoa</taxon>
        <taxon>Hexacorallia</taxon>
        <taxon>Scleractinia</taxon>
        <taxon>Fungiina</taxon>
        <taxon>Poritidae</taxon>
        <taxon>Porites</taxon>
    </lineage>
</organism>
<accession>A0ABN8NXZ1</accession>
<dbReference type="PANTHER" id="PTHR33309">
    <property type="entry name" value="KERATIN, ULTRA HIGH-SULFUR MATRIX PROTEIN-LIKE"/>
    <property type="match status" value="1"/>
</dbReference>
<feature type="compositionally biased region" description="Basic and acidic residues" evidence="1">
    <location>
        <begin position="197"/>
        <end position="206"/>
    </location>
</feature>
<dbReference type="PANTHER" id="PTHR33309:SF1">
    <property type="entry name" value="MYB_SANT-LIKE DNA-BINDING DOMAIN-CONTAINING PROTEIN"/>
    <property type="match status" value="1"/>
</dbReference>
<dbReference type="Proteomes" id="UP001159405">
    <property type="component" value="Unassembled WGS sequence"/>
</dbReference>
<evidence type="ECO:0000313" key="2">
    <source>
        <dbReference type="EMBL" id="CAH3121712.1"/>
    </source>
</evidence>
<dbReference type="EMBL" id="CALNXK010000036">
    <property type="protein sequence ID" value="CAH3121712.1"/>
    <property type="molecule type" value="Genomic_DNA"/>
</dbReference>
<reference evidence="2 3" key="1">
    <citation type="submission" date="2022-05" db="EMBL/GenBank/DDBJ databases">
        <authorList>
            <consortium name="Genoscope - CEA"/>
            <person name="William W."/>
        </authorList>
    </citation>
    <scope>NUCLEOTIDE SEQUENCE [LARGE SCALE GENOMIC DNA]</scope>
</reference>
<feature type="region of interest" description="Disordered" evidence="1">
    <location>
        <begin position="197"/>
        <end position="240"/>
    </location>
</feature>
<feature type="region of interest" description="Disordered" evidence="1">
    <location>
        <begin position="1"/>
        <end position="25"/>
    </location>
</feature>
<proteinExistence type="predicted"/>
<feature type="region of interest" description="Disordered" evidence="1">
    <location>
        <begin position="115"/>
        <end position="136"/>
    </location>
</feature>
<protein>
    <submittedName>
        <fullName evidence="2">Uncharacterized protein</fullName>
    </submittedName>
</protein>
<comment type="caution">
    <text evidence="2">The sequence shown here is derived from an EMBL/GenBank/DDBJ whole genome shotgun (WGS) entry which is preliminary data.</text>
</comment>
<evidence type="ECO:0000313" key="3">
    <source>
        <dbReference type="Proteomes" id="UP001159405"/>
    </source>
</evidence>
<feature type="compositionally biased region" description="Polar residues" evidence="1">
    <location>
        <begin position="7"/>
        <end position="25"/>
    </location>
</feature>
<gene>
    <name evidence="2" type="ORF">PLOB_00028890</name>
</gene>
<feature type="compositionally biased region" description="Low complexity" evidence="1">
    <location>
        <begin position="213"/>
        <end position="226"/>
    </location>
</feature>
<keyword evidence="3" id="KW-1185">Reference proteome</keyword>
<feature type="region of interest" description="Disordered" evidence="1">
    <location>
        <begin position="149"/>
        <end position="169"/>
    </location>
</feature>
<sequence length="271" mass="31723">MTEDSEASSVKTKQSNTMEWTNQHDTLFLREVRGSDLFETRKGSPERGKLWDEIATRLNNLTQCKFNVNKRSLRDRLNLLMSKFKAKNREEERASGISPEIQEIDTLLEELCEKEEEAKNKPSTGNKKQSLQKEKATAEEMRYKAMETMGETQKRVEKTNGVVPAKKSRKSTGDAIGYLQKKAEEEMALKREEIEIRKQEEARGSRISEQQTKMQQDMLKIIQQQQEEQHRQQQRNQQQTLQFMQSMLNQQQQQSQAMLALIERLAPKEKR</sequence>